<name>A0A4Z0YJ23_9PEZI</name>
<feature type="transmembrane region" description="Helical" evidence="1">
    <location>
        <begin position="92"/>
        <end position="119"/>
    </location>
</feature>
<reference evidence="2 3" key="1">
    <citation type="submission" date="2019-03" db="EMBL/GenBank/DDBJ databases">
        <title>Draft genome sequence of Xylaria hypoxylon DSM 108379, a ubiquitous saprotrophic-parasitic fungi on hardwood.</title>
        <authorList>
            <person name="Buettner E."/>
            <person name="Leonhardt S."/>
            <person name="Gebauer A.M."/>
            <person name="Liers C."/>
            <person name="Hofrichter M."/>
            <person name="Kellner H."/>
        </authorList>
    </citation>
    <scope>NUCLEOTIDE SEQUENCE [LARGE SCALE GENOMIC DNA]</scope>
    <source>
        <strain evidence="2 3">DSM 108379</strain>
    </source>
</reference>
<dbReference type="Proteomes" id="UP000297716">
    <property type="component" value="Unassembled WGS sequence"/>
</dbReference>
<feature type="transmembrane region" description="Helical" evidence="1">
    <location>
        <begin position="63"/>
        <end position="80"/>
    </location>
</feature>
<dbReference type="EMBL" id="SKBN01000334">
    <property type="protein sequence ID" value="TGJ78920.1"/>
    <property type="molecule type" value="Genomic_DNA"/>
</dbReference>
<protein>
    <submittedName>
        <fullName evidence="2">Uncharacterized protein</fullName>
    </submittedName>
</protein>
<comment type="caution">
    <text evidence="2">The sequence shown here is derived from an EMBL/GenBank/DDBJ whole genome shotgun (WGS) entry which is preliminary data.</text>
</comment>
<dbReference type="OrthoDB" id="4358338at2759"/>
<organism evidence="2 3">
    <name type="scientific">Xylaria hypoxylon</name>
    <dbReference type="NCBI Taxonomy" id="37992"/>
    <lineage>
        <taxon>Eukaryota</taxon>
        <taxon>Fungi</taxon>
        <taxon>Dikarya</taxon>
        <taxon>Ascomycota</taxon>
        <taxon>Pezizomycotina</taxon>
        <taxon>Sordariomycetes</taxon>
        <taxon>Xylariomycetidae</taxon>
        <taxon>Xylariales</taxon>
        <taxon>Xylariaceae</taxon>
        <taxon>Xylaria</taxon>
    </lineage>
</organism>
<keyword evidence="3" id="KW-1185">Reference proteome</keyword>
<keyword evidence="1" id="KW-0472">Membrane</keyword>
<keyword evidence="1" id="KW-0812">Transmembrane</keyword>
<dbReference type="AlphaFoldDB" id="A0A4Z0YJ23"/>
<feature type="transmembrane region" description="Helical" evidence="1">
    <location>
        <begin position="30"/>
        <end position="51"/>
    </location>
</feature>
<proteinExistence type="predicted"/>
<keyword evidence="1" id="KW-1133">Transmembrane helix</keyword>
<sequence>MTLYMYYEFAHEAPIVRDHLQAPSTRLRIFILYALLDLAINTSAGAVAAATAAHVNGTFDARALQLGALAGVLKSAWHTATSLVGWRFVHRFYNLAMVAVTNDLVFAELLVVAVAAITLGESTS</sequence>
<evidence type="ECO:0000313" key="3">
    <source>
        <dbReference type="Proteomes" id="UP000297716"/>
    </source>
</evidence>
<evidence type="ECO:0000313" key="2">
    <source>
        <dbReference type="EMBL" id="TGJ78920.1"/>
    </source>
</evidence>
<accession>A0A4Z0YJ23</accession>
<gene>
    <name evidence="2" type="ORF">E0Z10_g9853</name>
</gene>
<evidence type="ECO:0000256" key="1">
    <source>
        <dbReference type="SAM" id="Phobius"/>
    </source>
</evidence>